<name>A0ABD5Q6M8_9EURY</name>
<dbReference type="AlphaFoldDB" id="A0ABD5Q6M8"/>
<comment type="caution">
    <text evidence="2">The sequence shown here is derived from an EMBL/GenBank/DDBJ whole genome shotgun (WGS) entry which is preliminary data.</text>
</comment>
<proteinExistence type="predicted"/>
<feature type="transmembrane region" description="Helical" evidence="1">
    <location>
        <begin position="31"/>
        <end position="50"/>
    </location>
</feature>
<dbReference type="Proteomes" id="UP001595945">
    <property type="component" value="Unassembled WGS sequence"/>
</dbReference>
<protein>
    <submittedName>
        <fullName evidence="2">Uncharacterized protein</fullName>
    </submittedName>
</protein>
<organism evidence="2 3">
    <name type="scientific">Halorussus aquaticus</name>
    <dbReference type="NCBI Taxonomy" id="2953748"/>
    <lineage>
        <taxon>Archaea</taxon>
        <taxon>Methanobacteriati</taxon>
        <taxon>Methanobacteriota</taxon>
        <taxon>Stenosarchaea group</taxon>
        <taxon>Halobacteria</taxon>
        <taxon>Halobacteriales</taxon>
        <taxon>Haladaptataceae</taxon>
        <taxon>Halorussus</taxon>
    </lineage>
</organism>
<keyword evidence="3" id="KW-1185">Reference proteome</keyword>
<reference evidence="2 3" key="1">
    <citation type="journal article" date="2019" name="Int. J. Syst. Evol. Microbiol.">
        <title>The Global Catalogue of Microorganisms (GCM) 10K type strain sequencing project: providing services to taxonomists for standard genome sequencing and annotation.</title>
        <authorList>
            <consortium name="The Broad Institute Genomics Platform"/>
            <consortium name="The Broad Institute Genome Sequencing Center for Infectious Disease"/>
            <person name="Wu L."/>
            <person name="Ma J."/>
        </authorList>
    </citation>
    <scope>NUCLEOTIDE SEQUENCE [LARGE SCALE GENOMIC DNA]</scope>
    <source>
        <strain evidence="2 3">XZYJ18</strain>
    </source>
</reference>
<evidence type="ECO:0000313" key="3">
    <source>
        <dbReference type="Proteomes" id="UP001595945"/>
    </source>
</evidence>
<dbReference type="RefSeq" id="WP_254268024.1">
    <property type="nucleotide sequence ID" value="NZ_CP100400.1"/>
</dbReference>
<accession>A0ABD5Q6M8</accession>
<dbReference type="InterPro" id="IPR037185">
    <property type="entry name" value="EmrE-like"/>
</dbReference>
<dbReference type="EMBL" id="JBHSHT010000002">
    <property type="protein sequence ID" value="MFC4826372.1"/>
    <property type="molecule type" value="Genomic_DNA"/>
</dbReference>
<keyword evidence="1" id="KW-0472">Membrane</keyword>
<evidence type="ECO:0000313" key="2">
    <source>
        <dbReference type="EMBL" id="MFC4826372.1"/>
    </source>
</evidence>
<gene>
    <name evidence="2" type="ORF">ACFO9K_19120</name>
</gene>
<evidence type="ECO:0000256" key="1">
    <source>
        <dbReference type="SAM" id="Phobius"/>
    </source>
</evidence>
<dbReference type="GeneID" id="73046531"/>
<dbReference type="SUPFAM" id="SSF103481">
    <property type="entry name" value="Multidrug resistance efflux transporter EmrE"/>
    <property type="match status" value="1"/>
</dbReference>
<keyword evidence="1" id="KW-1133">Transmembrane helix</keyword>
<sequence>MTLRVPDERQTAFRREVVAATLIRWAVLGELVDPMTTAGLVIIFVGFACIKRRALSDLAASVP</sequence>
<keyword evidence="1" id="KW-0812">Transmembrane</keyword>